<comment type="caution">
    <text evidence="2">The sequence shown here is derived from an EMBL/GenBank/DDBJ whole genome shotgun (WGS) entry which is preliminary data.</text>
</comment>
<reference evidence="2 3" key="1">
    <citation type="submission" date="2016-03" db="EMBL/GenBank/DDBJ databases">
        <authorList>
            <person name="Ploux O."/>
        </authorList>
    </citation>
    <scope>NUCLEOTIDE SEQUENCE [LARGE SCALE GENOMIC DNA]</scope>
    <source>
        <strain evidence="2 3">BER2</strain>
    </source>
</reference>
<keyword evidence="1" id="KW-0732">Signal</keyword>
<gene>
    <name evidence="2" type="ORF">AZI85_07805</name>
</gene>
<dbReference type="OrthoDB" id="9342621at2"/>
<dbReference type="AlphaFoldDB" id="A0A150WGJ5"/>
<evidence type="ECO:0000313" key="2">
    <source>
        <dbReference type="EMBL" id="KYG62094.1"/>
    </source>
</evidence>
<accession>A0A150WGJ5</accession>
<dbReference type="EMBL" id="LUKF01000016">
    <property type="protein sequence ID" value="KYG62094.1"/>
    <property type="molecule type" value="Genomic_DNA"/>
</dbReference>
<dbReference type="RefSeq" id="WP_063244206.1">
    <property type="nucleotide sequence ID" value="NZ_CP168967.1"/>
</dbReference>
<organism evidence="2 3">
    <name type="scientific">Bdellovibrio bacteriovorus</name>
    <dbReference type="NCBI Taxonomy" id="959"/>
    <lineage>
        <taxon>Bacteria</taxon>
        <taxon>Pseudomonadati</taxon>
        <taxon>Bdellovibrionota</taxon>
        <taxon>Bdellovibrionia</taxon>
        <taxon>Bdellovibrionales</taxon>
        <taxon>Pseudobdellovibrionaceae</taxon>
        <taxon>Bdellovibrio</taxon>
    </lineage>
</organism>
<feature type="signal peptide" evidence="1">
    <location>
        <begin position="1"/>
        <end position="19"/>
    </location>
</feature>
<evidence type="ECO:0008006" key="4">
    <source>
        <dbReference type="Google" id="ProtNLM"/>
    </source>
</evidence>
<feature type="chain" id="PRO_5007572967" description="Lipocalin-like domain-containing protein" evidence="1">
    <location>
        <begin position="20"/>
        <end position="160"/>
    </location>
</feature>
<evidence type="ECO:0000256" key="1">
    <source>
        <dbReference type="SAM" id="SignalP"/>
    </source>
</evidence>
<proteinExistence type="predicted"/>
<name>A0A150WGJ5_BDEBC</name>
<evidence type="ECO:0000313" key="3">
    <source>
        <dbReference type="Proteomes" id="UP000075391"/>
    </source>
</evidence>
<sequence>MKKSVLMGLLLLGSSSAFAGVQDYIGRYDLQREELKDGTFCYEGLIVRQEGKELSLYRSDITDFALVKSELNSSREVRTSHGEAMTTTKGKDSVTLKDDGSLVFQFSGIESILGVPASRVKDAVALKLSDDKNTLFAVRKTADGLAGLNRGEARCVYKRQ</sequence>
<protein>
    <recommendedName>
        <fullName evidence="4">Lipocalin-like domain-containing protein</fullName>
    </recommendedName>
</protein>
<dbReference type="Proteomes" id="UP000075391">
    <property type="component" value="Unassembled WGS sequence"/>
</dbReference>